<evidence type="ECO:0000256" key="5">
    <source>
        <dbReference type="ARBA" id="ARBA00023002"/>
    </source>
</evidence>
<dbReference type="PANTHER" id="PTHR10961">
    <property type="entry name" value="PEROXISOMAL SARCOSINE OXIDASE"/>
    <property type="match status" value="1"/>
</dbReference>
<name>A0A5N6U2Q2_ASPAV</name>
<keyword evidence="5" id="KW-0560">Oxidoreductase</keyword>
<keyword evidence="3" id="KW-0285">Flavoprotein</keyword>
<dbReference type="Gene3D" id="3.50.50.60">
    <property type="entry name" value="FAD/NAD(P)-binding domain"/>
    <property type="match status" value="1"/>
</dbReference>
<keyword evidence="8" id="KW-1185">Reference proteome</keyword>
<dbReference type="GO" id="GO:0008115">
    <property type="term" value="F:sarcosine oxidase activity"/>
    <property type="evidence" value="ECO:0007669"/>
    <property type="project" value="TreeGrafter"/>
</dbReference>
<dbReference type="SUPFAM" id="SSF51905">
    <property type="entry name" value="FAD/NAD(P)-binding domain"/>
    <property type="match status" value="1"/>
</dbReference>
<dbReference type="Gene3D" id="3.30.9.10">
    <property type="entry name" value="D-Amino Acid Oxidase, subunit A, domain 2"/>
    <property type="match status" value="1"/>
</dbReference>
<accession>A0A5N6U2Q2</accession>
<evidence type="ECO:0000256" key="4">
    <source>
        <dbReference type="ARBA" id="ARBA00022827"/>
    </source>
</evidence>
<evidence type="ECO:0000256" key="2">
    <source>
        <dbReference type="ARBA" id="ARBA00010989"/>
    </source>
</evidence>
<evidence type="ECO:0000256" key="3">
    <source>
        <dbReference type="ARBA" id="ARBA00022630"/>
    </source>
</evidence>
<comment type="cofactor">
    <cofactor evidence="1">
        <name>FAD</name>
        <dbReference type="ChEBI" id="CHEBI:57692"/>
    </cofactor>
</comment>
<dbReference type="Proteomes" id="UP000325780">
    <property type="component" value="Unassembled WGS sequence"/>
</dbReference>
<keyword evidence="4" id="KW-0274">FAD</keyword>
<protein>
    <submittedName>
        <fullName evidence="7">FAD dependent oxidoreductase</fullName>
    </submittedName>
</protein>
<sequence length="484" mass="54056">MPPLTDRQAPISIVGAGVFGVSSAIHLATRGFRNITLFDRQPYHETHYDFDQGCDAASADCNKIIRAAYGNEVWYQNLTFDAIDIWESWNRSLAEGTVRPPGLTEKDRIYVNCGNYHFGDESNGLNDFEKASVNNITRAGRGHTQYLLSDNPNEVARAQADGRHYAIDPFHLSENGQHHGYLDTIGGFVYADKACRYALHRATELGVKTVLDRQAGSVEEFIHDHQGNVIGIQMANGERHQAAVTIIACGGWTPTLVPEIDGLCETTAGSIAMIQIPEGSPLRQRFSPYRFPVFQWNVRGGENGNLYGFPLDDRGVMKIGYRGTKYTNPQQASDGRVRSVPITKWTSPSITGLPKTSTQVIERFLDQYLPELKEDGINISQTRLCWYTDSYDNDWVIDGIPDKSGVVIATGGSGHAFKFLPLLGQFVADKVMGIESEMLHRFRWRKLQDGEWARNQLMKGFDDVHALQRMQLIDGHQTVASSKL</sequence>
<comment type="similarity">
    <text evidence="2">Belongs to the MSOX/MTOX family.</text>
</comment>
<dbReference type="Pfam" id="PF01266">
    <property type="entry name" value="DAO"/>
    <property type="match status" value="1"/>
</dbReference>
<dbReference type="SUPFAM" id="SSF54373">
    <property type="entry name" value="FAD-linked reductases, C-terminal domain"/>
    <property type="match status" value="1"/>
</dbReference>
<dbReference type="EMBL" id="ML742045">
    <property type="protein sequence ID" value="KAE8152937.1"/>
    <property type="molecule type" value="Genomic_DNA"/>
</dbReference>
<organism evidence="7 8">
    <name type="scientific">Aspergillus avenaceus</name>
    <dbReference type="NCBI Taxonomy" id="36643"/>
    <lineage>
        <taxon>Eukaryota</taxon>
        <taxon>Fungi</taxon>
        <taxon>Dikarya</taxon>
        <taxon>Ascomycota</taxon>
        <taxon>Pezizomycotina</taxon>
        <taxon>Eurotiomycetes</taxon>
        <taxon>Eurotiomycetidae</taxon>
        <taxon>Eurotiales</taxon>
        <taxon>Aspergillaceae</taxon>
        <taxon>Aspergillus</taxon>
        <taxon>Aspergillus subgen. Circumdati</taxon>
    </lineage>
</organism>
<feature type="domain" description="FAD dependent oxidoreductase" evidence="6">
    <location>
        <begin position="13"/>
        <end position="429"/>
    </location>
</feature>
<gene>
    <name evidence="7" type="ORF">BDV25DRAFT_47675</name>
</gene>
<evidence type="ECO:0000256" key="1">
    <source>
        <dbReference type="ARBA" id="ARBA00001974"/>
    </source>
</evidence>
<dbReference type="InterPro" id="IPR006076">
    <property type="entry name" value="FAD-dep_OxRdtase"/>
</dbReference>
<evidence type="ECO:0000313" key="7">
    <source>
        <dbReference type="EMBL" id="KAE8152937.1"/>
    </source>
</evidence>
<dbReference type="InterPro" id="IPR036188">
    <property type="entry name" value="FAD/NAD-bd_sf"/>
</dbReference>
<dbReference type="PANTHER" id="PTHR10961:SF15">
    <property type="entry name" value="FAD DEPENDENT OXIDOREDUCTASE DOMAIN-CONTAINING PROTEIN"/>
    <property type="match status" value="1"/>
</dbReference>
<evidence type="ECO:0000259" key="6">
    <source>
        <dbReference type="Pfam" id="PF01266"/>
    </source>
</evidence>
<dbReference type="AlphaFoldDB" id="A0A5N6U2Q2"/>
<proteinExistence type="inferred from homology"/>
<reference evidence="7 8" key="1">
    <citation type="submission" date="2019-04" db="EMBL/GenBank/DDBJ databases">
        <title>Friends and foes A comparative genomics study of 23 Aspergillus species from section Flavi.</title>
        <authorList>
            <consortium name="DOE Joint Genome Institute"/>
            <person name="Kjaerbolling I."/>
            <person name="Vesth T."/>
            <person name="Frisvad J.C."/>
            <person name="Nybo J.L."/>
            <person name="Theobald S."/>
            <person name="Kildgaard S."/>
            <person name="Isbrandt T."/>
            <person name="Kuo A."/>
            <person name="Sato A."/>
            <person name="Lyhne E.K."/>
            <person name="Kogle M.E."/>
            <person name="Wiebenga A."/>
            <person name="Kun R.S."/>
            <person name="Lubbers R.J."/>
            <person name="Makela M.R."/>
            <person name="Barry K."/>
            <person name="Chovatia M."/>
            <person name="Clum A."/>
            <person name="Daum C."/>
            <person name="Haridas S."/>
            <person name="He G."/>
            <person name="LaButti K."/>
            <person name="Lipzen A."/>
            <person name="Mondo S."/>
            <person name="Riley R."/>
            <person name="Salamov A."/>
            <person name="Simmons B.A."/>
            <person name="Magnuson J.K."/>
            <person name="Henrissat B."/>
            <person name="Mortensen U.H."/>
            <person name="Larsen T.O."/>
            <person name="Devries R.P."/>
            <person name="Grigoriev I.V."/>
            <person name="Machida M."/>
            <person name="Baker S.E."/>
            <person name="Andersen M.R."/>
        </authorList>
    </citation>
    <scope>NUCLEOTIDE SEQUENCE [LARGE SCALE GENOMIC DNA]</scope>
    <source>
        <strain evidence="7 8">IBT 18842</strain>
    </source>
</reference>
<dbReference type="OrthoDB" id="2219495at2759"/>
<dbReference type="InterPro" id="IPR045170">
    <property type="entry name" value="MTOX"/>
</dbReference>
<dbReference type="GO" id="GO:0050660">
    <property type="term" value="F:flavin adenine dinucleotide binding"/>
    <property type="evidence" value="ECO:0007669"/>
    <property type="project" value="InterPro"/>
</dbReference>
<evidence type="ECO:0000313" key="8">
    <source>
        <dbReference type="Proteomes" id="UP000325780"/>
    </source>
</evidence>